<dbReference type="AlphaFoldDB" id="A0A1M7PZE2"/>
<dbReference type="RefSeq" id="WP_073202310.1">
    <property type="nucleotide sequence ID" value="NZ_FRCZ01000005.1"/>
</dbReference>
<reference evidence="2 3" key="1">
    <citation type="submission" date="2016-11" db="EMBL/GenBank/DDBJ databases">
        <authorList>
            <person name="Jaros S."/>
            <person name="Januszkiewicz K."/>
            <person name="Wedrychowicz H."/>
        </authorList>
    </citation>
    <scope>NUCLEOTIDE SEQUENCE [LARGE SCALE GENOMIC DNA]</scope>
    <source>
        <strain evidence="2 3">CGMCC 1.10681</strain>
    </source>
</reference>
<evidence type="ECO:0000313" key="2">
    <source>
        <dbReference type="EMBL" id="SHN23141.1"/>
    </source>
</evidence>
<dbReference type="PANTHER" id="PTHR34818:SF1">
    <property type="entry name" value="PROTEIN BLI-3"/>
    <property type="match status" value="1"/>
</dbReference>
<keyword evidence="3" id="KW-1185">Reference proteome</keyword>
<sequence>MAKKKAIEKIKQILETSKVGVLSTAYNNHPNSRYMIFYNDGEILYTKTSKDSFKVDEIRSNPHVHILLGYNETKNRSFVEFSGKAEIVEDQATIDWLWNKQDKSFFKSKDDANLIVLKMIPEEIKLLNDDDVDTPETIDFTK</sequence>
<evidence type="ECO:0000259" key="1">
    <source>
        <dbReference type="Pfam" id="PF01243"/>
    </source>
</evidence>
<organism evidence="2 3">
    <name type="scientific">Gracilibacillus kekensis</name>
    <dbReference type="NCBI Taxonomy" id="1027249"/>
    <lineage>
        <taxon>Bacteria</taxon>
        <taxon>Bacillati</taxon>
        <taxon>Bacillota</taxon>
        <taxon>Bacilli</taxon>
        <taxon>Bacillales</taxon>
        <taxon>Bacillaceae</taxon>
        <taxon>Gracilibacillus</taxon>
    </lineage>
</organism>
<dbReference type="Gene3D" id="2.30.110.10">
    <property type="entry name" value="Electron Transport, Fmn-binding Protein, Chain A"/>
    <property type="match status" value="1"/>
</dbReference>
<feature type="domain" description="Pyridoxamine 5'-phosphate oxidase N-terminal" evidence="1">
    <location>
        <begin position="8"/>
        <end position="126"/>
    </location>
</feature>
<dbReference type="InterPro" id="IPR052917">
    <property type="entry name" value="Stress-Dev_Protein"/>
</dbReference>
<proteinExistence type="predicted"/>
<dbReference type="OrthoDB" id="5431160at2"/>
<dbReference type="PANTHER" id="PTHR34818">
    <property type="entry name" value="PROTEIN BLI-3"/>
    <property type="match status" value="1"/>
</dbReference>
<protein>
    <submittedName>
        <fullName evidence="2">General stress protein 26</fullName>
    </submittedName>
</protein>
<evidence type="ECO:0000313" key="3">
    <source>
        <dbReference type="Proteomes" id="UP000184184"/>
    </source>
</evidence>
<dbReference type="InterPro" id="IPR012349">
    <property type="entry name" value="Split_barrel_FMN-bd"/>
</dbReference>
<dbReference type="Proteomes" id="UP000184184">
    <property type="component" value="Unassembled WGS sequence"/>
</dbReference>
<dbReference type="InterPro" id="IPR011576">
    <property type="entry name" value="Pyridox_Oxase_N"/>
</dbReference>
<gene>
    <name evidence="2" type="ORF">SAMN05216179_2638</name>
</gene>
<dbReference type="SUPFAM" id="SSF50475">
    <property type="entry name" value="FMN-binding split barrel"/>
    <property type="match status" value="1"/>
</dbReference>
<name>A0A1M7PZE2_9BACI</name>
<dbReference type="Pfam" id="PF01243">
    <property type="entry name" value="PNPOx_N"/>
    <property type="match status" value="1"/>
</dbReference>
<accession>A0A1M7PZE2</accession>
<dbReference type="EMBL" id="FRCZ01000005">
    <property type="protein sequence ID" value="SHN23141.1"/>
    <property type="molecule type" value="Genomic_DNA"/>
</dbReference>
<dbReference type="STRING" id="1027249.SAMN05216179_2638"/>